<dbReference type="InterPro" id="IPR010994">
    <property type="entry name" value="RuvA_2-like"/>
</dbReference>
<evidence type="ECO:0000313" key="2">
    <source>
        <dbReference type="Proteomes" id="UP000192796"/>
    </source>
</evidence>
<evidence type="ECO:0008006" key="3">
    <source>
        <dbReference type="Google" id="ProtNLM"/>
    </source>
</evidence>
<comment type="caution">
    <text evidence="1">The sequence shown here is derived from an EMBL/GenBank/DDBJ whole genome shotgun (WGS) entry which is preliminary data.</text>
</comment>
<keyword evidence="2" id="KW-1185">Reference proteome</keyword>
<dbReference type="EMBL" id="LVYD01000045">
    <property type="protein sequence ID" value="OQP63504.1"/>
    <property type="molecule type" value="Genomic_DNA"/>
</dbReference>
<sequence length="691" mass="78828">MKWPLVILFTLPWIGITAQERLATPVNEQQLESQAGREEGITEDDSQWQQLEYLQKHPLNLNEATGDELKALRLLTDLQITNFLLYRQLLGSLLHVNELQAVPAWDVATIQKLLPFISVSDQKNMAARLGERFKQGEQTLLLRYARTVNTSSDYKKTTEDYLGSPTAVLFRYKYNYKNLLQYGITGDKDAGEPFLKGAQKNGFDFYSFHFFARKLGVIQSLAIGDFTVNFAQGLIQWQGMAFKKSADVLAIKRQGPMLQPYNSAGEYNFHRGVGVTLQKGIVQCTLFGSMRKLNANLAVDSLFPGSAYITSIITTGYHRTLAEMNDRYNVQCLTTGGAVKIANSRSHIGINAVHYNLSKPMRPAAAPYDQFAINGSNWSNYSVDYSYTFRNMHVYGEVAVDKLMNRAMIHGLLASLDPKVDMAIVYRNISSRYQSLFSNAFTENSFPVNENGWYAGISIRPAARWKLDVYADVFRFPWLKYQVNAPSGGHEYLVQLSYAPNKYIDMYTRFRHETKGSNDADSVSSSLPSPVPVTRLNWRTHINYRVNRTIELRSRVETVWYGSSSQQKETGFLFYTDVHVKPAFKPFSFNARLQYVETDSYNSRIYAFENTVLYNYSIPASFNKFLRYIINVNYRLMPRAAMQQRKKYNCLLSLSCAQSVYPAETAVEATNTAVETYSRSDIRLQLIFTAR</sequence>
<name>A0A1V9FYV7_9BACT</name>
<evidence type="ECO:0000313" key="1">
    <source>
        <dbReference type="EMBL" id="OQP63504.1"/>
    </source>
</evidence>
<protein>
    <recommendedName>
        <fullName evidence="3">Helix-hairpin-helix DNA-binding motif class 1 domain-containing protein</fullName>
    </recommendedName>
</protein>
<dbReference type="SUPFAM" id="SSF47781">
    <property type="entry name" value="RuvA domain 2-like"/>
    <property type="match status" value="1"/>
</dbReference>
<proteinExistence type="predicted"/>
<dbReference type="OrthoDB" id="9766750at2"/>
<dbReference type="RefSeq" id="WP_081147767.1">
    <property type="nucleotide sequence ID" value="NZ_LVYD01000045.1"/>
</dbReference>
<dbReference type="AlphaFoldDB" id="A0A1V9FYV7"/>
<dbReference type="STRING" id="1703345.A3860_24500"/>
<reference evidence="1 2" key="1">
    <citation type="submission" date="2016-03" db="EMBL/GenBank/DDBJ databases">
        <title>Niastella vici sp. nov., isolated from farmland soil.</title>
        <authorList>
            <person name="Chen L."/>
            <person name="Wang D."/>
            <person name="Yang S."/>
            <person name="Wang G."/>
        </authorList>
    </citation>
    <scope>NUCLEOTIDE SEQUENCE [LARGE SCALE GENOMIC DNA]</scope>
    <source>
        <strain evidence="1 2">DJ57</strain>
    </source>
</reference>
<organism evidence="1 2">
    <name type="scientific">Niastella vici</name>
    <dbReference type="NCBI Taxonomy" id="1703345"/>
    <lineage>
        <taxon>Bacteria</taxon>
        <taxon>Pseudomonadati</taxon>
        <taxon>Bacteroidota</taxon>
        <taxon>Chitinophagia</taxon>
        <taxon>Chitinophagales</taxon>
        <taxon>Chitinophagaceae</taxon>
        <taxon>Niastella</taxon>
    </lineage>
</organism>
<dbReference type="Proteomes" id="UP000192796">
    <property type="component" value="Unassembled WGS sequence"/>
</dbReference>
<accession>A0A1V9FYV7</accession>
<gene>
    <name evidence="1" type="ORF">A3860_24500</name>
</gene>